<dbReference type="EMBL" id="BSDY01000011">
    <property type="protein sequence ID" value="GLI56923.1"/>
    <property type="molecule type" value="Genomic_DNA"/>
</dbReference>
<keyword evidence="1" id="KW-1133">Transmembrane helix</keyword>
<keyword evidence="3" id="KW-1185">Reference proteome</keyword>
<organism evidence="2 3">
    <name type="scientific">Propionigenium maris DSM 9537</name>
    <dbReference type="NCBI Taxonomy" id="1123000"/>
    <lineage>
        <taxon>Bacteria</taxon>
        <taxon>Fusobacteriati</taxon>
        <taxon>Fusobacteriota</taxon>
        <taxon>Fusobacteriia</taxon>
        <taxon>Fusobacteriales</taxon>
        <taxon>Fusobacteriaceae</taxon>
        <taxon>Propionigenium</taxon>
    </lineage>
</organism>
<keyword evidence="2" id="KW-0413">Isomerase</keyword>
<evidence type="ECO:0000313" key="3">
    <source>
        <dbReference type="Proteomes" id="UP001144471"/>
    </source>
</evidence>
<dbReference type="Proteomes" id="UP001144471">
    <property type="component" value="Unassembled WGS sequence"/>
</dbReference>
<gene>
    <name evidence="2" type="ORF">PM10SUCC1_24370</name>
</gene>
<name>A0A9W6GM27_9FUSO</name>
<comment type="caution">
    <text evidence="2">The sequence shown here is derived from an EMBL/GenBank/DDBJ whole genome shotgun (WGS) entry which is preliminary data.</text>
</comment>
<evidence type="ECO:0000313" key="2">
    <source>
        <dbReference type="EMBL" id="GLI56923.1"/>
    </source>
</evidence>
<proteinExistence type="predicted"/>
<accession>A0A9W6GM27</accession>
<dbReference type="AlphaFoldDB" id="A0A9W6GM27"/>
<feature type="transmembrane region" description="Helical" evidence="1">
    <location>
        <begin position="329"/>
        <end position="347"/>
    </location>
</feature>
<feature type="transmembrane region" description="Helical" evidence="1">
    <location>
        <begin position="150"/>
        <end position="183"/>
    </location>
</feature>
<dbReference type="GO" id="GO:0016853">
    <property type="term" value="F:isomerase activity"/>
    <property type="evidence" value="ECO:0007669"/>
    <property type="project" value="UniProtKB-KW"/>
</dbReference>
<dbReference type="InterPro" id="IPR029468">
    <property type="entry name" value="O-ag_pol_Wzy"/>
</dbReference>
<evidence type="ECO:0000256" key="1">
    <source>
        <dbReference type="SAM" id="Phobius"/>
    </source>
</evidence>
<protein>
    <submittedName>
        <fullName evidence="2">Sugar isomerase</fullName>
    </submittedName>
</protein>
<feature type="transmembrane region" description="Helical" evidence="1">
    <location>
        <begin position="117"/>
        <end position="138"/>
    </location>
</feature>
<keyword evidence="1" id="KW-0812">Transmembrane</keyword>
<keyword evidence="1" id="KW-0472">Membrane</keyword>
<dbReference type="Pfam" id="PF14296">
    <property type="entry name" value="O-ag_pol_Wzy"/>
    <property type="match status" value="1"/>
</dbReference>
<feature type="transmembrane region" description="Helical" evidence="1">
    <location>
        <begin position="77"/>
        <end position="97"/>
    </location>
</feature>
<sequence>MIYQVTFFNFLMGEFFFSLINNEEIVLHNLTIESYAHTLIALLLSLGMTFLGYTLIKVKKNENYILKIGDKKKLSDIYLASLIMYVISFLSRMAILIEKGRFVSELGYSEYYLSYSSNLPFIISFFSSFYYISFYTILSTFPNKRKTRVLFLMGSIVAVVSLGFGQRNGFVLDIILMFIYLAFREQTGQKWIDRKKIAIGLILIPLVIGGMQDLSNKRFEKNISSKEATFKKVESFFISQGGSIHTITYGYQLKDYIPKQDIKYILGPLRDYLTQNIISQKLFGFENWQHDPIKKATKAALYGSTLAYMLFPEGYLAGKGMGSSYIAEIYHDFGYLGIIFGSLLIGMSLKKFDNYSVNSWFKFVFLMLIIRRVIYLPRDSALGWISIVFSIPNILGLLSIILLSKFISKFKKNI</sequence>
<reference evidence="2" key="1">
    <citation type="submission" date="2022-12" db="EMBL/GenBank/DDBJ databases">
        <title>Reference genome sequencing for broad-spectrum identification of bacterial and archaeal isolates by mass spectrometry.</title>
        <authorList>
            <person name="Sekiguchi Y."/>
            <person name="Tourlousse D.M."/>
        </authorList>
    </citation>
    <scope>NUCLEOTIDE SEQUENCE</scope>
    <source>
        <strain evidence="2">10succ1</strain>
    </source>
</reference>
<feature type="transmembrane region" description="Helical" evidence="1">
    <location>
        <begin position="35"/>
        <end position="56"/>
    </location>
</feature>
<dbReference type="NCBIfam" id="TIGR04370">
    <property type="entry name" value="glyco_rpt_poly"/>
    <property type="match status" value="1"/>
</dbReference>
<feature type="transmembrane region" description="Helical" evidence="1">
    <location>
        <begin position="359"/>
        <end position="375"/>
    </location>
</feature>
<feature type="transmembrane region" description="Helical" evidence="1">
    <location>
        <begin position="381"/>
        <end position="403"/>
    </location>
</feature>
<feature type="transmembrane region" description="Helical" evidence="1">
    <location>
        <begin position="195"/>
        <end position="214"/>
    </location>
</feature>